<feature type="transmembrane region" description="Helical" evidence="6">
    <location>
        <begin position="12"/>
        <end position="35"/>
    </location>
</feature>
<evidence type="ECO:0000313" key="8">
    <source>
        <dbReference type="EMBL" id="CUP32848.1"/>
    </source>
</evidence>
<feature type="transmembrane region" description="Helical" evidence="6">
    <location>
        <begin position="497"/>
        <end position="520"/>
    </location>
</feature>
<dbReference type="GO" id="GO:0005886">
    <property type="term" value="C:plasma membrane"/>
    <property type="evidence" value="ECO:0007669"/>
    <property type="project" value="UniProtKB-SubCell"/>
</dbReference>
<evidence type="ECO:0000256" key="6">
    <source>
        <dbReference type="SAM" id="Phobius"/>
    </source>
</evidence>
<feature type="transmembrane region" description="Helical" evidence="6">
    <location>
        <begin position="148"/>
        <end position="172"/>
    </location>
</feature>
<feature type="domain" description="ABC3 transporter permease C-terminal" evidence="7">
    <location>
        <begin position="61"/>
        <end position="174"/>
    </location>
</feature>
<dbReference type="OrthoDB" id="1937696at2"/>
<accession>A0A174MEW2</accession>
<feature type="transmembrane region" description="Helical" evidence="6">
    <location>
        <begin position="55"/>
        <end position="79"/>
    </location>
</feature>
<gene>
    <name evidence="8" type="ORF">ERS852526_00914</name>
</gene>
<evidence type="ECO:0000313" key="9">
    <source>
        <dbReference type="Proteomes" id="UP000095485"/>
    </source>
</evidence>
<dbReference type="GeneID" id="96228211"/>
<protein>
    <submittedName>
        <fullName evidence="8">FtsX-like permease family</fullName>
    </submittedName>
</protein>
<proteinExistence type="predicted"/>
<keyword evidence="3 6" id="KW-0812">Transmembrane</keyword>
<feature type="transmembrane region" description="Helical" evidence="6">
    <location>
        <begin position="553"/>
        <end position="573"/>
    </location>
</feature>
<keyword evidence="2" id="KW-1003">Cell membrane</keyword>
<evidence type="ECO:0000256" key="5">
    <source>
        <dbReference type="ARBA" id="ARBA00023136"/>
    </source>
</evidence>
<reference evidence="8 9" key="1">
    <citation type="submission" date="2015-09" db="EMBL/GenBank/DDBJ databases">
        <authorList>
            <consortium name="Pathogen Informatics"/>
        </authorList>
    </citation>
    <scope>NUCLEOTIDE SEQUENCE [LARGE SCALE GENOMIC DNA]</scope>
    <source>
        <strain evidence="8 9">2789STDY5834914</strain>
    </source>
</reference>
<keyword evidence="4 6" id="KW-1133">Transmembrane helix</keyword>
<evidence type="ECO:0000256" key="2">
    <source>
        <dbReference type="ARBA" id="ARBA00022475"/>
    </source>
</evidence>
<dbReference type="RefSeq" id="WP_081020998.1">
    <property type="nucleotide sequence ID" value="NZ_CZAY01000005.1"/>
</dbReference>
<dbReference type="AlphaFoldDB" id="A0A174MEW2"/>
<feature type="transmembrane region" description="Helical" evidence="6">
    <location>
        <begin position="100"/>
        <end position="128"/>
    </location>
</feature>
<dbReference type="PANTHER" id="PTHR46795:SF3">
    <property type="entry name" value="ABC TRANSPORTER PERMEASE"/>
    <property type="match status" value="1"/>
</dbReference>
<feature type="transmembrane region" description="Helical" evidence="6">
    <location>
        <begin position="585"/>
        <end position="603"/>
    </location>
</feature>
<comment type="subcellular location">
    <subcellularLocation>
        <location evidence="1">Cell membrane</location>
        <topology evidence="1">Multi-pass membrane protein</topology>
    </subcellularLocation>
</comment>
<keyword evidence="5 6" id="KW-0472">Membrane</keyword>
<evidence type="ECO:0000256" key="4">
    <source>
        <dbReference type="ARBA" id="ARBA00022989"/>
    </source>
</evidence>
<dbReference type="EMBL" id="CZAY01000005">
    <property type="protein sequence ID" value="CUP32848.1"/>
    <property type="molecule type" value="Genomic_DNA"/>
</dbReference>
<name>A0A174MEW2_9FIRM</name>
<sequence>MKVLLKILKKNVRNSIVCFMSTILVAIILFVFLGVKELVLGTMSMEERVRSQQGVAIQTYMYILLFIGLILISYTVSNYSRIRIKDYGMFMVFGEEKKDIIRMIILEYGIICGISWLIGCVVGTPFVILLQSIFRKEGIQTVQDPCWFLKNIGSTCFYMCVILCIAVIMNIIKIQNNSLASLLNTEQKRGTVPSVKASVIGAIAGLICFVSAIILFSKVPMTYPRMKYGVLFSLIGLYLWFTYLGNVILRWVKKKEKWYDRHILTLKTLYHRFSENKNIILIVFIINVFVWVIVNINIIEYGNLSSEYLWKYPYNYVCMTEEKYTDEIHKVIKEPDEKIDEYAYIPLISNDGGEYVGISEDSYNKLTKNKKEHIKQGEVKAVLEKSKQDDENMFQDKHVYLKTATGMCKFAIKKEEKEVLFVAQQSDIIRILVMNNSDFDMLRSLQKKNTVIMTQQTEKETVIDEGKLKVCEKKYEIIGFYKGSLMKEDRSDDLTTLIFYICIGAFLIISGIMILSIKIWSDISNVSMKYGFLKKIGMETKEIKKNVKKELSLSLWIAFILSIVISGGALSYITWNVDWLLKKQVLITFFELLLFQAGYIILLREYGWRLANQQIQSERREKIWK</sequence>
<feature type="transmembrane region" description="Helical" evidence="6">
    <location>
        <begin position="279"/>
        <end position="299"/>
    </location>
</feature>
<dbReference type="InterPro" id="IPR003838">
    <property type="entry name" value="ABC3_permease_C"/>
</dbReference>
<feature type="transmembrane region" description="Helical" evidence="6">
    <location>
        <begin position="228"/>
        <end position="252"/>
    </location>
</feature>
<organism evidence="8 9">
    <name type="scientific">Dorea longicatena</name>
    <dbReference type="NCBI Taxonomy" id="88431"/>
    <lineage>
        <taxon>Bacteria</taxon>
        <taxon>Bacillati</taxon>
        <taxon>Bacillota</taxon>
        <taxon>Clostridia</taxon>
        <taxon>Lachnospirales</taxon>
        <taxon>Lachnospiraceae</taxon>
        <taxon>Dorea</taxon>
    </lineage>
</organism>
<evidence type="ECO:0000259" key="7">
    <source>
        <dbReference type="Pfam" id="PF02687"/>
    </source>
</evidence>
<feature type="transmembrane region" description="Helical" evidence="6">
    <location>
        <begin position="193"/>
        <end position="216"/>
    </location>
</feature>
<dbReference type="InterPro" id="IPR052536">
    <property type="entry name" value="ABC-4_Integral_Memb_Prot"/>
</dbReference>
<evidence type="ECO:0000256" key="1">
    <source>
        <dbReference type="ARBA" id="ARBA00004651"/>
    </source>
</evidence>
<dbReference type="Pfam" id="PF02687">
    <property type="entry name" value="FtsX"/>
    <property type="match status" value="1"/>
</dbReference>
<dbReference type="PANTHER" id="PTHR46795">
    <property type="entry name" value="ABC TRANSPORTER PERMEASE-RELATED-RELATED"/>
    <property type="match status" value="1"/>
</dbReference>
<dbReference type="Proteomes" id="UP000095485">
    <property type="component" value="Unassembled WGS sequence"/>
</dbReference>
<evidence type="ECO:0000256" key="3">
    <source>
        <dbReference type="ARBA" id="ARBA00022692"/>
    </source>
</evidence>